<keyword evidence="7" id="KW-1185">Reference proteome</keyword>
<feature type="domain" description="Tyr recombinase" evidence="5">
    <location>
        <begin position="167"/>
        <end position="337"/>
    </location>
</feature>
<dbReference type="Proteomes" id="UP000601041">
    <property type="component" value="Unassembled WGS sequence"/>
</dbReference>
<evidence type="ECO:0000256" key="4">
    <source>
        <dbReference type="ARBA" id="ARBA00023172"/>
    </source>
</evidence>
<dbReference type="Gene3D" id="1.10.443.10">
    <property type="entry name" value="Intergrase catalytic core"/>
    <property type="match status" value="1"/>
</dbReference>
<evidence type="ECO:0000313" key="6">
    <source>
        <dbReference type="EMBL" id="CAD7036691.1"/>
    </source>
</evidence>
<dbReference type="Gene3D" id="1.10.150.130">
    <property type="match status" value="1"/>
</dbReference>
<dbReference type="Pfam" id="PF00589">
    <property type="entry name" value="Phage_integrase"/>
    <property type="match status" value="1"/>
</dbReference>
<protein>
    <submittedName>
        <fullName evidence="6">Integrase</fullName>
    </submittedName>
</protein>
<evidence type="ECO:0000256" key="1">
    <source>
        <dbReference type="ARBA" id="ARBA00008857"/>
    </source>
</evidence>
<accession>A0ABM8PLP6</accession>
<comment type="caution">
    <text evidence="6">The sequence shown here is derived from an EMBL/GenBank/DDBJ whole genome shotgun (WGS) entry which is preliminary data.</text>
</comment>
<dbReference type="InterPro" id="IPR050090">
    <property type="entry name" value="Tyrosine_recombinase_XerCD"/>
</dbReference>
<dbReference type="PANTHER" id="PTHR30349:SF64">
    <property type="entry name" value="PROPHAGE INTEGRASE INTD-RELATED"/>
    <property type="match status" value="1"/>
</dbReference>
<dbReference type="PANTHER" id="PTHR30349">
    <property type="entry name" value="PHAGE INTEGRASE-RELATED"/>
    <property type="match status" value="1"/>
</dbReference>
<evidence type="ECO:0000313" key="7">
    <source>
        <dbReference type="Proteomes" id="UP000601041"/>
    </source>
</evidence>
<reference evidence="6 7" key="1">
    <citation type="submission" date="2020-11" db="EMBL/GenBank/DDBJ databases">
        <authorList>
            <person name="Lassalle F."/>
        </authorList>
    </citation>
    <scope>NUCLEOTIDE SEQUENCE [LARGE SCALE GENOMIC DNA]</scope>
    <source>
        <strain evidence="6 7">AB21</strain>
    </source>
</reference>
<keyword evidence="2" id="KW-0229">DNA integration</keyword>
<dbReference type="SUPFAM" id="SSF56349">
    <property type="entry name" value="DNA breaking-rejoining enzymes"/>
    <property type="match status" value="1"/>
</dbReference>
<evidence type="ECO:0000256" key="2">
    <source>
        <dbReference type="ARBA" id="ARBA00022908"/>
    </source>
</evidence>
<dbReference type="RefSeq" id="WP_244665734.1">
    <property type="nucleotide sequence ID" value="NZ_CABFWE030000005.1"/>
</dbReference>
<dbReference type="InterPro" id="IPR010998">
    <property type="entry name" value="Integrase_recombinase_N"/>
</dbReference>
<evidence type="ECO:0000256" key="3">
    <source>
        <dbReference type="ARBA" id="ARBA00023125"/>
    </source>
</evidence>
<proteinExistence type="inferred from homology"/>
<name>A0ABM8PLP6_9HYPH</name>
<dbReference type="EMBL" id="CABFWE030000005">
    <property type="protein sequence ID" value="CAD7036691.1"/>
    <property type="molecule type" value="Genomic_DNA"/>
</dbReference>
<dbReference type="PROSITE" id="PS51898">
    <property type="entry name" value="TYR_RECOMBINASE"/>
    <property type="match status" value="1"/>
</dbReference>
<organism evidence="6 7">
    <name type="scientific">Pseudorhizobium halotolerans</name>
    <dbReference type="NCBI Taxonomy" id="1233081"/>
    <lineage>
        <taxon>Bacteria</taxon>
        <taxon>Pseudomonadati</taxon>
        <taxon>Pseudomonadota</taxon>
        <taxon>Alphaproteobacteria</taxon>
        <taxon>Hyphomicrobiales</taxon>
        <taxon>Rhizobiaceae</taxon>
        <taxon>Rhizobium/Agrobacterium group</taxon>
        <taxon>Pseudorhizobium</taxon>
    </lineage>
</organism>
<keyword evidence="3" id="KW-0238">DNA-binding</keyword>
<comment type="similarity">
    <text evidence="1">Belongs to the 'phage' integrase family.</text>
</comment>
<dbReference type="InterPro" id="IPR011010">
    <property type="entry name" value="DNA_brk_join_enz"/>
</dbReference>
<sequence>MSDMPRKPYLSREKTRHDKFVWYFKRNGKRIRLPEPYGSDAFNEAYEKALSGHSGIIEKEKARSGSLNWLINQYKRSAAFADLAAATRRARDNILKQVVSDPKNADGPFAAVTKATIKRGMDKRAATPHAANNFLKTMSHLFKWAVEAEHVEVNPCIGVSKLNAKSDGFHTWSVDQVERYRSFHKLGTKPRLAIDILLFLGLRRSDAVVVGRQHMKDGMISLRTQKTGQWVYLPVFKHLQESIDATLTGDLAFLTTEKGKPFSSGASFGNWFAKQCRAAGLPDECRAHGLRKAGATIAADEGATAHELMAMFGWSRLSMAEIYTKEADKKRLARSASERLSNRM</sequence>
<keyword evidence="4" id="KW-0233">DNA recombination</keyword>
<dbReference type="InterPro" id="IPR002104">
    <property type="entry name" value="Integrase_catalytic"/>
</dbReference>
<gene>
    <name evidence="6" type="ORF">RHAB21_02557</name>
</gene>
<dbReference type="InterPro" id="IPR013762">
    <property type="entry name" value="Integrase-like_cat_sf"/>
</dbReference>
<evidence type="ECO:0000259" key="5">
    <source>
        <dbReference type="PROSITE" id="PS51898"/>
    </source>
</evidence>